<dbReference type="RefSeq" id="WP_221929366.1">
    <property type="nucleotide sequence ID" value="NZ_FXTB01000002.1"/>
</dbReference>
<dbReference type="PANTHER" id="PTHR38471:SF2">
    <property type="entry name" value="FOUR HELIX BUNDLE PROTEIN"/>
    <property type="match status" value="1"/>
</dbReference>
<keyword evidence="2" id="KW-1185">Reference proteome</keyword>
<dbReference type="InterPro" id="IPR012657">
    <property type="entry name" value="23S_rRNA-intervening_sequence"/>
</dbReference>
<dbReference type="EMBL" id="FXTB01000002">
    <property type="protein sequence ID" value="SMO50250.1"/>
    <property type="molecule type" value="Genomic_DNA"/>
</dbReference>
<evidence type="ECO:0000313" key="2">
    <source>
        <dbReference type="Proteomes" id="UP000319040"/>
    </source>
</evidence>
<dbReference type="Pfam" id="PF05635">
    <property type="entry name" value="23S_rRNA_IVP"/>
    <property type="match status" value="1"/>
</dbReference>
<dbReference type="Proteomes" id="UP000319040">
    <property type="component" value="Unassembled WGS sequence"/>
</dbReference>
<dbReference type="NCBIfam" id="TIGR02436">
    <property type="entry name" value="four helix bundle protein"/>
    <property type="match status" value="1"/>
</dbReference>
<dbReference type="AlphaFoldDB" id="A0A521BUV0"/>
<dbReference type="SUPFAM" id="SSF158446">
    <property type="entry name" value="IVS-encoded protein-like"/>
    <property type="match status" value="1"/>
</dbReference>
<evidence type="ECO:0000313" key="1">
    <source>
        <dbReference type="EMBL" id="SMO50250.1"/>
    </source>
</evidence>
<reference evidence="1 2" key="1">
    <citation type="submission" date="2017-05" db="EMBL/GenBank/DDBJ databases">
        <authorList>
            <person name="Varghese N."/>
            <person name="Submissions S."/>
        </authorList>
    </citation>
    <scope>NUCLEOTIDE SEQUENCE [LARGE SCALE GENOMIC DNA]</scope>
    <source>
        <strain evidence="1 2">DSM 27040</strain>
    </source>
</reference>
<dbReference type="PANTHER" id="PTHR38471">
    <property type="entry name" value="FOUR HELIX BUNDLE PROTEIN"/>
    <property type="match status" value="1"/>
</dbReference>
<protein>
    <submittedName>
        <fullName evidence="1">Four helix bundle protein</fullName>
    </submittedName>
</protein>
<accession>A0A521BUV0</accession>
<name>A0A521BUV0_SACCC</name>
<gene>
    <name evidence="1" type="ORF">SAMN06265379_10242</name>
</gene>
<proteinExistence type="predicted"/>
<dbReference type="CDD" id="cd16377">
    <property type="entry name" value="23S_rRNA_IVP_like"/>
    <property type="match status" value="1"/>
</dbReference>
<dbReference type="Gene3D" id="1.20.1440.60">
    <property type="entry name" value="23S rRNA-intervening sequence"/>
    <property type="match status" value="1"/>
</dbReference>
<dbReference type="InterPro" id="IPR036583">
    <property type="entry name" value="23S_rRNA_IVS_sf"/>
</dbReference>
<sequence length="138" mass="16455">MVKNYVHPYLGILFMNHANSFRDLVVYQKAYSLVTQIFYKTMKFPLEEKYSLTDQIRRSSRSITSNIAEAWSREKYLKVFVNKLTIALGEEYETEVWLDYSRDCKYITDELHDQLMSGYDEVRKILISISNNPDKWCL</sequence>
<organism evidence="1 2">
    <name type="scientific">Saccharicrinis carchari</name>
    <dbReference type="NCBI Taxonomy" id="1168039"/>
    <lineage>
        <taxon>Bacteria</taxon>
        <taxon>Pseudomonadati</taxon>
        <taxon>Bacteroidota</taxon>
        <taxon>Bacteroidia</taxon>
        <taxon>Marinilabiliales</taxon>
        <taxon>Marinilabiliaceae</taxon>
        <taxon>Saccharicrinis</taxon>
    </lineage>
</organism>